<organism evidence="7 8">
    <name type="scientific">Streptosporangium oxazolinicum</name>
    <dbReference type="NCBI Taxonomy" id="909287"/>
    <lineage>
        <taxon>Bacteria</taxon>
        <taxon>Bacillati</taxon>
        <taxon>Actinomycetota</taxon>
        <taxon>Actinomycetes</taxon>
        <taxon>Streptosporangiales</taxon>
        <taxon>Streptosporangiaceae</taxon>
        <taxon>Streptosporangium</taxon>
    </lineage>
</organism>
<dbReference type="InterPro" id="IPR027785">
    <property type="entry name" value="UvrD-like_helicase_C"/>
</dbReference>
<dbReference type="InterPro" id="IPR027417">
    <property type="entry name" value="P-loop_NTPase"/>
</dbReference>
<dbReference type="PANTHER" id="PTHR11070:SF45">
    <property type="entry name" value="DNA 3'-5' HELICASE"/>
    <property type="match status" value="1"/>
</dbReference>
<sequence length="807" mass="88438">MHHSLEPTLAEAEVRREQQHLDRLYEVLETQRDKTVKMLAGAVQGSGGSAQARVERELEVRRLLQRVAKYDAAETGLCFGRVDLEDGYGYYIGRIGLREEDLDASPLLIDWRAAAARTFYTATAAAPQGVRLRRHLHTRGRRVLRVDDELLGNAVPAPEGDARLTGEAALLATLRADRTGRMQDAIATLQVEQDQIIRSPHTGVLVVQGGPGTGKTVVALHRAAYLLYTHPRLERRGVLVVAPNPVFLSYISQVLPSLGETNVLLATVDQLFPGVATVRTEPDDGADVKGRLVMADVVAAAVRAHQAALDRPVRTVIGGELIELETDFLARTVASARETRLPHNLARPVFCEAVIDDIARQLSYTITDIEAVFDEQLAEHVDHSQLDREVADDIARVFGEDTPMIDLEEQKRRDIAGSKEHWLAALPGDPDVQRLLDRLWPALTPQRLLDRLYGDPSFLAEVAPSLTDGERRSLHRAPDDGWTPADVPLLDEAAELLGHDDQLQKVQAERRRARAIEYAQGVLDIARGSRAGEDDDPAEAERLAATDLVDAEYLAEPHEPTEPHTVAERAALDRTWSFGHVIVDEAQELSPMAWRLLVRRCPTRSFTVIGDVAQTSSVAGTFTWRQKLEPVFGTRWRLEQLTINYRTPAEVMAAADRVLTAIGAGLEPARAIRDGGHAPSLIRVPPGELPDRLREATVHEMEAVGGGRVAVIVPTEELAPLAKAVGSAIPDLSWGPDADLEQKTVVLTATQAKGLEFDSVLVANPDSIVTASSHGLNDLYVALTRSSRRLTIVHTGPVPPFFAHLTT</sequence>
<dbReference type="PANTHER" id="PTHR11070">
    <property type="entry name" value="UVRD / RECB / PCRA DNA HELICASE FAMILY MEMBER"/>
    <property type="match status" value="1"/>
</dbReference>
<reference evidence="8" key="1">
    <citation type="journal article" date="2019" name="Int. J. Syst. Evol. Microbiol.">
        <title>The Global Catalogue of Microorganisms (GCM) 10K type strain sequencing project: providing services to taxonomists for standard genome sequencing and annotation.</title>
        <authorList>
            <consortium name="The Broad Institute Genomics Platform"/>
            <consortium name="The Broad Institute Genome Sequencing Center for Infectious Disease"/>
            <person name="Wu L."/>
            <person name="Ma J."/>
        </authorList>
    </citation>
    <scope>NUCLEOTIDE SEQUENCE [LARGE SCALE GENOMIC DNA]</scope>
    <source>
        <strain evidence="8">JCM 17388</strain>
    </source>
</reference>
<dbReference type="Gene3D" id="3.40.50.300">
    <property type="entry name" value="P-loop containing nucleotide triphosphate hydrolases"/>
    <property type="match status" value="2"/>
</dbReference>
<dbReference type="Proteomes" id="UP001501251">
    <property type="component" value="Unassembled WGS sequence"/>
</dbReference>
<name>A0ABP8BIA3_9ACTN</name>
<keyword evidence="2 5" id="KW-0378">Hydrolase</keyword>
<dbReference type="PROSITE" id="PS51198">
    <property type="entry name" value="UVRD_HELICASE_ATP_BIND"/>
    <property type="match status" value="1"/>
</dbReference>
<proteinExistence type="predicted"/>
<dbReference type="InterPro" id="IPR014016">
    <property type="entry name" value="UvrD-like_ATP-bd"/>
</dbReference>
<dbReference type="Pfam" id="PF13538">
    <property type="entry name" value="UvrD_C_2"/>
    <property type="match status" value="1"/>
</dbReference>
<evidence type="ECO:0000259" key="6">
    <source>
        <dbReference type="PROSITE" id="PS51198"/>
    </source>
</evidence>
<evidence type="ECO:0000256" key="5">
    <source>
        <dbReference type="PROSITE-ProRule" id="PRU00560"/>
    </source>
</evidence>
<evidence type="ECO:0000256" key="2">
    <source>
        <dbReference type="ARBA" id="ARBA00022801"/>
    </source>
</evidence>
<evidence type="ECO:0000256" key="4">
    <source>
        <dbReference type="ARBA" id="ARBA00022840"/>
    </source>
</evidence>
<gene>
    <name evidence="7" type="ORF">GCM10022252_71560</name>
</gene>
<keyword evidence="1 5" id="KW-0547">Nucleotide-binding</keyword>
<keyword evidence="8" id="KW-1185">Reference proteome</keyword>
<evidence type="ECO:0000313" key="7">
    <source>
        <dbReference type="EMBL" id="GAA4207630.1"/>
    </source>
</evidence>
<protein>
    <submittedName>
        <fullName evidence="7">AAA family ATPase</fullName>
    </submittedName>
</protein>
<evidence type="ECO:0000256" key="3">
    <source>
        <dbReference type="ARBA" id="ARBA00022806"/>
    </source>
</evidence>
<evidence type="ECO:0000313" key="8">
    <source>
        <dbReference type="Proteomes" id="UP001501251"/>
    </source>
</evidence>
<comment type="caution">
    <text evidence="7">The sequence shown here is derived from an EMBL/GenBank/DDBJ whole genome shotgun (WGS) entry which is preliminary data.</text>
</comment>
<keyword evidence="4 5" id="KW-0067">ATP-binding</keyword>
<feature type="domain" description="UvrD-like helicase ATP-binding" evidence="6">
    <location>
        <begin position="188"/>
        <end position="648"/>
    </location>
</feature>
<accession>A0ABP8BIA3</accession>
<dbReference type="SUPFAM" id="SSF52540">
    <property type="entry name" value="P-loop containing nucleoside triphosphate hydrolases"/>
    <property type="match status" value="1"/>
</dbReference>
<dbReference type="EMBL" id="BAABAQ010000017">
    <property type="protein sequence ID" value="GAA4207630.1"/>
    <property type="molecule type" value="Genomic_DNA"/>
</dbReference>
<feature type="binding site" evidence="5">
    <location>
        <begin position="209"/>
        <end position="216"/>
    </location>
    <ligand>
        <name>ATP</name>
        <dbReference type="ChEBI" id="CHEBI:30616"/>
    </ligand>
</feature>
<keyword evidence="3 5" id="KW-0347">Helicase</keyword>
<dbReference type="RefSeq" id="WP_344922741.1">
    <property type="nucleotide sequence ID" value="NZ_BAABAQ010000017.1"/>
</dbReference>
<dbReference type="InterPro" id="IPR000212">
    <property type="entry name" value="DNA_helicase_UvrD/REP"/>
</dbReference>
<evidence type="ECO:0000256" key="1">
    <source>
        <dbReference type="ARBA" id="ARBA00022741"/>
    </source>
</evidence>